<comment type="caution">
    <text evidence="1">The sequence shown here is derived from an EMBL/GenBank/DDBJ whole genome shotgun (WGS) entry which is preliminary data.</text>
</comment>
<dbReference type="EMBL" id="WLCI01000005">
    <property type="protein sequence ID" value="MTB94428.1"/>
    <property type="molecule type" value="Genomic_DNA"/>
</dbReference>
<evidence type="ECO:0000313" key="2">
    <source>
        <dbReference type="Proteomes" id="UP000433406"/>
    </source>
</evidence>
<dbReference type="InterPro" id="IPR009339">
    <property type="entry name" value="DUF998"/>
</dbReference>
<keyword evidence="2" id="KW-1185">Reference proteome</keyword>
<dbReference type="Pfam" id="PF06197">
    <property type="entry name" value="DUF998"/>
    <property type="match status" value="1"/>
</dbReference>
<accession>A0A6I3J9S8</accession>
<dbReference type="Proteomes" id="UP000433406">
    <property type="component" value="Unassembled WGS sequence"/>
</dbReference>
<dbReference type="RefSeq" id="WP_154614256.1">
    <property type="nucleotide sequence ID" value="NZ_CP053660.1"/>
</dbReference>
<dbReference type="AlphaFoldDB" id="A0A6I3J9S8"/>
<name>A0A6I3J9S8_9ACTN</name>
<proteinExistence type="predicted"/>
<protein>
    <submittedName>
        <fullName evidence="1">DUF998 domain-containing protein</fullName>
    </submittedName>
</protein>
<evidence type="ECO:0000313" key="1">
    <source>
        <dbReference type="EMBL" id="MTB94428.1"/>
    </source>
</evidence>
<reference evidence="1 2" key="1">
    <citation type="submission" date="2019-10" db="EMBL/GenBank/DDBJ databases">
        <title>Nocardioides novel species isolated from the excrement of Marmot.</title>
        <authorList>
            <person name="Zhang G."/>
        </authorList>
    </citation>
    <scope>NUCLEOTIDE SEQUENCE [LARGE SCALE GENOMIC DNA]</scope>
    <source>
        <strain evidence="2">zg-579</strain>
    </source>
</reference>
<organism evidence="1 2">
    <name type="scientific">Nocardioides marmotae</name>
    <dbReference type="NCBI Taxonomy" id="2663857"/>
    <lineage>
        <taxon>Bacteria</taxon>
        <taxon>Bacillati</taxon>
        <taxon>Actinomycetota</taxon>
        <taxon>Actinomycetes</taxon>
        <taxon>Propionibacteriales</taxon>
        <taxon>Nocardioidaceae</taxon>
        <taxon>Nocardioides</taxon>
    </lineage>
</organism>
<gene>
    <name evidence="1" type="ORF">GGQ22_04970</name>
</gene>
<sequence length="226" mass="22951">MRLARRRTPWGSPGSGRAARWGALALLVRPAYIATELVVAAATRGGYSFLADSVSRLGEVGCSAAYCSPRHEIMNGSFMGFGALLAGGAVLLSRSLGPWVTGLLVVSGLSSVATGLAPLDQDATLHAIAATPLFVAQPVALILLGARMRKDRPRLAGTLVATGVVTGAAAVSFVLAADGPAAGALERLALWPVLVGLAAFGWTRLAADGRTEPAPATGESRTLAPG</sequence>